<dbReference type="EMBL" id="JAAMPI010002741">
    <property type="protein sequence ID" value="KAF4609624.1"/>
    <property type="molecule type" value="Genomic_DNA"/>
</dbReference>
<dbReference type="Proteomes" id="UP000566819">
    <property type="component" value="Unassembled WGS sequence"/>
</dbReference>
<keyword evidence="2" id="KW-1185">Reference proteome</keyword>
<evidence type="ECO:0000313" key="2">
    <source>
        <dbReference type="Proteomes" id="UP000566819"/>
    </source>
</evidence>
<accession>A0A8H4QET7</accession>
<dbReference type="AlphaFoldDB" id="A0A8H4QET7"/>
<sequence length="185" mass="20413">MRFKELHKVSSKHSPPMVAPFLYSEREIESNERMSITRESEALDRFHVLWPSPRTEMGTFGVKEVQNLITWVIYWGFMGSVMQRGPIRSLDNLKVLNGGEPNFRDSSIMPSLLLSLAAATLASTVSAIATGGDFNVLAFNVAGLPAILNSNDVPGDKATNAGTIGTLFAEYDYDVIHVQEVGYLF</sequence>
<proteinExistence type="predicted"/>
<dbReference type="SUPFAM" id="SSF56219">
    <property type="entry name" value="DNase I-like"/>
    <property type="match status" value="1"/>
</dbReference>
<evidence type="ECO:0000313" key="1">
    <source>
        <dbReference type="EMBL" id="KAF4609624.1"/>
    </source>
</evidence>
<dbReference type="InterPro" id="IPR036691">
    <property type="entry name" value="Endo/exonu/phosph_ase_sf"/>
</dbReference>
<dbReference type="OrthoDB" id="40902at2759"/>
<name>A0A8H4QET7_9HELO</name>
<comment type="caution">
    <text evidence="1">The sequence shown here is derived from an EMBL/GenBank/DDBJ whole genome shotgun (WGS) entry which is preliminary data.</text>
</comment>
<protein>
    <submittedName>
        <fullName evidence="1">Uncharacterized protein</fullName>
    </submittedName>
</protein>
<organism evidence="1 2">
    <name type="scientific">Cudoniella acicularis</name>
    <dbReference type="NCBI Taxonomy" id="354080"/>
    <lineage>
        <taxon>Eukaryota</taxon>
        <taxon>Fungi</taxon>
        <taxon>Dikarya</taxon>
        <taxon>Ascomycota</taxon>
        <taxon>Pezizomycotina</taxon>
        <taxon>Leotiomycetes</taxon>
        <taxon>Helotiales</taxon>
        <taxon>Tricladiaceae</taxon>
        <taxon>Cudoniella</taxon>
    </lineage>
</organism>
<reference evidence="1 2" key="1">
    <citation type="submission" date="2020-03" db="EMBL/GenBank/DDBJ databases">
        <title>Draft Genome Sequence of Cudoniella acicularis.</title>
        <authorList>
            <person name="Buettner E."/>
            <person name="Kellner H."/>
        </authorList>
    </citation>
    <scope>NUCLEOTIDE SEQUENCE [LARGE SCALE GENOMIC DNA]</scope>
    <source>
        <strain evidence="1 2">DSM 108380</strain>
    </source>
</reference>
<gene>
    <name evidence="1" type="ORF">G7Y89_g15831</name>
</gene>